<feature type="compositionally biased region" description="Basic and acidic residues" evidence="1">
    <location>
        <begin position="178"/>
        <end position="190"/>
    </location>
</feature>
<keyword evidence="2" id="KW-1185">Reference proteome</keyword>
<feature type="region of interest" description="Disordered" evidence="1">
    <location>
        <begin position="347"/>
        <end position="397"/>
    </location>
</feature>
<evidence type="ECO:0000313" key="3">
    <source>
        <dbReference type="WBParaSite" id="HCON_00133100-00001"/>
    </source>
</evidence>
<feature type="compositionally biased region" description="Basic and acidic residues" evidence="1">
    <location>
        <begin position="386"/>
        <end position="397"/>
    </location>
</feature>
<sequence>MNGADDGPRCSLISYVVPPGLSRAPKVEPSDLIPQFVPVEGVSARPSSSSRRATKTLTVAPSSPPLSPVEERIPNCRPTTQVNLTCTTHPDRAVTKPRGKPFGKSDEETSTKQPRKSCLSKTTQSVLPARLNLKKKTVAFGKTVNVSQTIEGTSKLSKLRQAMNKSLQSKENIAPSTDNKENEHEEAKDELRDGSLLEILKDVKSSLDVLKARDEERADELRNIRRIVDERGKEVDLLRGMFADYISKDGAHSSDSKVASFARRNAGDEDRSRANLNYGKFSRNPSPQRRHQHQHSPPTKSTGRTGSRSDPDPDDVDGITFEEFKRLLKTNPALRQFVLDIRHEEYDQRTGYADRHRKAERFETPHWKDSPRRTERPRENNPQAAKHLEEVKRREPRAGAKFTEKVTVERSIRCSPPQLAKYSVDTRRYIEDQILEEESEELQSMYCPGESVSYYPEQLRQRRCAGDLNDSHIEDERGGRKHDNMTAEERRRHRRDRRSDRCQDY</sequence>
<feature type="region of interest" description="Disordered" evidence="1">
    <location>
        <begin position="41"/>
        <end position="123"/>
    </location>
</feature>
<dbReference type="WBParaSite" id="HCON_00133100-00001">
    <property type="protein sequence ID" value="HCON_00133100-00001"/>
    <property type="gene ID" value="HCON_00133100"/>
</dbReference>
<accession>A0A7I5EBV5</accession>
<feature type="compositionally biased region" description="Polar residues" evidence="1">
    <location>
        <begin position="295"/>
        <end position="308"/>
    </location>
</feature>
<feature type="region of interest" description="Disordered" evidence="1">
    <location>
        <begin position="163"/>
        <end position="190"/>
    </location>
</feature>
<evidence type="ECO:0000313" key="2">
    <source>
        <dbReference type="Proteomes" id="UP000025227"/>
    </source>
</evidence>
<name>A0A7I5EBV5_HAECO</name>
<organism evidence="2 3">
    <name type="scientific">Haemonchus contortus</name>
    <name type="common">Barber pole worm</name>
    <dbReference type="NCBI Taxonomy" id="6289"/>
    <lineage>
        <taxon>Eukaryota</taxon>
        <taxon>Metazoa</taxon>
        <taxon>Ecdysozoa</taxon>
        <taxon>Nematoda</taxon>
        <taxon>Chromadorea</taxon>
        <taxon>Rhabditida</taxon>
        <taxon>Rhabditina</taxon>
        <taxon>Rhabditomorpha</taxon>
        <taxon>Strongyloidea</taxon>
        <taxon>Trichostrongylidae</taxon>
        <taxon>Haemonchus</taxon>
    </lineage>
</organism>
<dbReference type="OrthoDB" id="5824098at2759"/>
<feature type="compositionally biased region" description="Polar residues" evidence="1">
    <location>
        <begin position="163"/>
        <end position="177"/>
    </location>
</feature>
<protein>
    <submittedName>
        <fullName evidence="3">Protein kinase domain-containing protein</fullName>
    </submittedName>
</protein>
<dbReference type="AlphaFoldDB" id="A0A7I5EBV5"/>
<feature type="compositionally biased region" description="Basic and acidic residues" evidence="1">
    <location>
        <begin position="360"/>
        <end position="379"/>
    </location>
</feature>
<dbReference type="OMA" id="DIRHEEY"/>
<feature type="region of interest" description="Disordered" evidence="1">
    <location>
        <begin position="470"/>
        <end position="505"/>
    </location>
</feature>
<feature type="compositionally biased region" description="Basic and acidic residues" evidence="1">
    <location>
        <begin position="470"/>
        <end position="490"/>
    </location>
</feature>
<feature type="region of interest" description="Disordered" evidence="1">
    <location>
        <begin position="262"/>
        <end position="318"/>
    </location>
</feature>
<feature type="compositionally biased region" description="Polar residues" evidence="1">
    <location>
        <begin position="77"/>
        <end position="88"/>
    </location>
</feature>
<evidence type="ECO:0000256" key="1">
    <source>
        <dbReference type="SAM" id="MobiDB-lite"/>
    </source>
</evidence>
<reference evidence="3" key="1">
    <citation type="submission" date="2020-12" db="UniProtKB">
        <authorList>
            <consortium name="WormBaseParasite"/>
        </authorList>
    </citation>
    <scope>IDENTIFICATION</scope>
    <source>
        <strain evidence="3">MHco3</strain>
    </source>
</reference>
<proteinExistence type="predicted"/>
<dbReference type="Proteomes" id="UP000025227">
    <property type="component" value="Unplaced"/>
</dbReference>